<dbReference type="KEGG" id="gms:SOIL9_53150"/>
<keyword evidence="1" id="KW-0812">Transmembrane</keyword>
<feature type="transmembrane region" description="Helical" evidence="1">
    <location>
        <begin position="82"/>
        <end position="99"/>
    </location>
</feature>
<reference evidence="2 3" key="1">
    <citation type="submission" date="2019-05" db="EMBL/GenBank/DDBJ databases">
        <authorList>
            <consortium name="Science for Life Laboratories"/>
        </authorList>
    </citation>
    <scope>NUCLEOTIDE SEQUENCE [LARGE SCALE GENOMIC DNA]</scope>
    <source>
        <strain evidence="2">Soil9</strain>
    </source>
</reference>
<evidence type="ECO:0000313" key="2">
    <source>
        <dbReference type="EMBL" id="VTR92399.1"/>
    </source>
</evidence>
<feature type="transmembrane region" description="Helical" evidence="1">
    <location>
        <begin position="26"/>
        <end position="47"/>
    </location>
</feature>
<dbReference type="Proteomes" id="UP000464178">
    <property type="component" value="Chromosome"/>
</dbReference>
<sequence length="440" mass="48642">MDRDLVPAQSIAEVVPPFEWGSVRKVGSVGLGLVAGAAVLGLVATALGTPPWGLNTARLFLVFIGAITTGAAVSMRPDLWQAWALGAAAGALAVIGTPSHWDSFRLLFGVAGAVAASWAVLLFAPAQYRLPVLSVVLVFHFTGIFLATTSPPSTPWVTEQAFIRVYNPYLQFLYLRNAYHFYSPEPGPASVIVCLLKTETGTDAQGRPQYDTWWVALPKRPADVKDPLGLTYYRRLSITEQIARATPGLGQTTAENSEMLPRRKMVLRSIPLHPADPEATQYRLPQPEVARFVLPSYASHIILENTDAARAGKTTVKIYRLEHKTLSVEEFVNAFDRANLIASPYHPSTYRPFFLGEFGFVPDPDKPGSTRIELLNPQEPMLYWLVPVAPRPGGRPPGDTNTREYIDYMSIHALDTLNLSERDVDDPAYRDKVFDWNQLR</sequence>
<organism evidence="2 3">
    <name type="scientific">Gemmata massiliana</name>
    <dbReference type="NCBI Taxonomy" id="1210884"/>
    <lineage>
        <taxon>Bacteria</taxon>
        <taxon>Pseudomonadati</taxon>
        <taxon>Planctomycetota</taxon>
        <taxon>Planctomycetia</taxon>
        <taxon>Gemmatales</taxon>
        <taxon>Gemmataceae</taxon>
        <taxon>Gemmata</taxon>
    </lineage>
</organism>
<evidence type="ECO:0000256" key="1">
    <source>
        <dbReference type="SAM" id="Phobius"/>
    </source>
</evidence>
<evidence type="ECO:0000313" key="3">
    <source>
        <dbReference type="Proteomes" id="UP000464178"/>
    </source>
</evidence>
<dbReference type="RefSeq" id="WP_162667272.1">
    <property type="nucleotide sequence ID" value="NZ_LR593886.1"/>
</dbReference>
<dbReference type="EMBL" id="LR593886">
    <property type="protein sequence ID" value="VTR92399.1"/>
    <property type="molecule type" value="Genomic_DNA"/>
</dbReference>
<proteinExistence type="predicted"/>
<keyword evidence="1" id="KW-1133">Transmembrane helix</keyword>
<feature type="transmembrane region" description="Helical" evidence="1">
    <location>
        <begin position="106"/>
        <end position="124"/>
    </location>
</feature>
<protein>
    <submittedName>
        <fullName evidence="2">Uncharacterized protein</fullName>
    </submittedName>
</protein>
<accession>A0A6P2CTW5</accession>
<keyword evidence="3" id="KW-1185">Reference proteome</keyword>
<feature type="transmembrane region" description="Helical" evidence="1">
    <location>
        <begin position="59"/>
        <end position="76"/>
    </location>
</feature>
<feature type="transmembrane region" description="Helical" evidence="1">
    <location>
        <begin position="130"/>
        <end position="148"/>
    </location>
</feature>
<dbReference type="AlphaFoldDB" id="A0A6P2CTW5"/>
<name>A0A6P2CTW5_9BACT</name>
<keyword evidence="1" id="KW-0472">Membrane</keyword>
<gene>
    <name evidence="2" type="ORF">SOIL9_53150</name>
</gene>